<proteinExistence type="predicted"/>
<dbReference type="RefSeq" id="WP_035904904.1">
    <property type="nucleotide sequence ID" value="NZ_AVPK01000005.1"/>
</dbReference>
<dbReference type="EMBL" id="AVPK01000005">
    <property type="protein sequence ID" value="KGN37595.1"/>
    <property type="molecule type" value="Genomic_DNA"/>
</dbReference>
<dbReference type="AlphaFoldDB" id="A0A0A0JJM6"/>
<name>A0A0A0JJM6_9MICO</name>
<evidence type="ECO:0000313" key="2">
    <source>
        <dbReference type="Proteomes" id="UP000030011"/>
    </source>
</evidence>
<sequence>MTSTTDTGRSTTRFRRIARTAAAATLALGVQFAGGGPADAATKLLFSSPGNFGISACRTSTTAVKFTVHNYSSLPIYRVSMRTIYGNGTYVEYIPGYYASKTQYWPQKIDDGRRYVHLRRTNTSKEVAMGSFYIAKAYLPYC</sequence>
<gene>
    <name evidence="1" type="ORF">N803_14070</name>
</gene>
<organism evidence="1 2">
    <name type="scientific">Knoellia subterranea KCTC 19937</name>
    <dbReference type="NCBI Taxonomy" id="1385521"/>
    <lineage>
        <taxon>Bacteria</taxon>
        <taxon>Bacillati</taxon>
        <taxon>Actinomycetota</taxon>
        <taxon>Actinomycetes</taxon>
        <taxon>Micrococcales</taxon>
        <taxon>Intrasporangiaceae</taxon>
        <taxon>Knoellia</taxon>
    </lineage>
</organism>
<dbReference type="Proteomes" id="UP000030011">
    <property type="component" value="Unassembled WGS sequence"/>
</dbReference>
<accession>A0A0A0JJM6</accession>
<evidence type="ECO:0000313" key="1">
    <source>
        <dbReference type="EMBL" id="KGN37595.1"/>
    </source>
</evidence>
<protein>
    <submittedName>
        <fullName evidence="1">Uncharacterized protein</fullName>
    </submittedName>
</protein>
<reference evidence="1 2" key="1">
    <citation type="submission" date="2013-08" db="EMBL/GenBank/DDBJ databases">
        <title>The genome sequence of Knoellia subterranea.</title>
        <authorList>
            <person name="Zhu W."/>
            <person name="Wang G."/>
        </authorList>
    </citation>
    <scope>NUCLEOTIDE SEQUENCE [LARGE SCALE GENOMIC DNA]</scope>
    <source>
        <strain evidence="1 2">KCTC 19937</strain>
    </source>
</reference>
<keyword evidence="2" id="KW-1185">Reference proteome</keyword>
<comment type="caution">
    <text evidence="1">The sequence shown here is derived from an EMBL/GenBank/DDBJ whole genome shotgun (WGS) entry which is preliminary data.</text>
</comment>